<reference evidence="3" key="1">
    <citation type="journal article" date="2013" name="Nat. Genet.">
        <title>The duck genome and transcriptome provide insight into an avian influenza virus reservoir species.</title>
        <authorList>
            <person name="Huang Y."/>
            <person name="Li Y."/>
            <person name="Burt D.W."/>
            <person name="Chen H."/>
            <person name="Zhang Y."/>
            <person name="Qian W."/>
            <person name="Kim H."/>
            <person name="Gan S."/>
            <person name="Zhao Y."/>
            <person name="Li J."/>
            <person name="Yi K."/>
            <person name="Feng H."/>
            <person name="Zhu P."/>
            <person name="Li B."/>
            <person name="Liu Q."/>
            <person name="Fairley S."/>
            <person name="Magor K.E."/>
            <person name="Du Z."/>
            <person name="Hu X."/>
            <person name="Goodman L."/>
            <person name="Tafer H."/>
            <person name="Vignal A."/>
            <person name="Lee T."/>
            <person name="Kim K.W."/>
            <person name="Sheng Z."/>
            <person name="An Y."/>
            <person name="Searle S."/>
            <person name="Herrero J."/>
            <person name="Groenen M.A."/>
            <person name="Crooijmans R.P."/>
            <person name="Faraut T."/>
            <person name="Cai Q."/>
            <person name="Webster R.G."/>
            <person name="Aldridge J.R."/>
            <person name="Warren W.C."/>
            <person name="Bartschat S."/>
            <person name="Kehr S."/>
            <person name="Marz M."/>
            <person name="Stadler P.F."/>
            <person name="Smith J."/>
            <person name="Kraus R.H."/>
            <person name="Zhao Y."/>
            <person name="Ren L."/>
            <person name="Fei J."/>
            <person name="Morisson M."/>
            <person name="Kaiser P."/>
            <person name="Griffin D.K."/>
            <person name="Rao M."/>
            <person name="Pitel F."/>
            <person name="Wang J."/>
            <person name="Li N."/>
        </authorList>
    </citation>
    <scope>NUCLEOTIDE SEQUENCE [LARGE SCALE GENOMIC DNA]</scope>
</reference>
<protein>
    <submittedName>
        <fullName evidence="2">Uncharacterized protein</fullName>
    </submittedName>
</protein>
<keyword evidence="3" id="KW-1185">Reference proteome</keyword>
<organism evidence="2 3">
    <name type="scientific">Anas platyrhynchos</name>
    <name type="common">Mallard</name>
    <name type="synonym">Anas boschas</name>
    <dbReference type="NCBI Taxonomy" id="8839"/>
    <lineage>
        <taxon>Eukaryota</taxon>
        <taxon>Metazoa</taxon>
        <taxon>Chordata</taxon>
        <taxon>Craniata</taxon>
        <taxon>Vertebrata</taxon>
        <taxon>Euteleostomi</taxon>
        <taxon>Archelosauria</taxon>
        <taxon>Archosauria</taxon>
        <taxon>Dinosauria</taxon>
        <taxon>Saurischia</taxon>
        <taxon>Theropoda</taxon>
        <taxon>Coelurosauria</taxon>
        <taxon>Aves</taxon>
        <taxon>Neognathae</taxon>
        <taxon>Galloanserae</taxon>
        <taxon>Anseriformes</taxon>
        <taxon>Anatidae</taxon>
        <taxon>Anatinae</taxon>
        <taxon>Anas</taxon>
    </lineage>
</organism>
<evidence type="ECO:0000256" key="1">
    <source>
        <dbReference type="SAM" id="MobiDB-lite"/>
    </source>
</evidence>
<proteinExistence type="predicted"/>
<feature type="region of interest" description="Disordered" evidence="1">
    <location>
        <begin position="140"/>
        <end position="183"/>
    </location>
</feature>
<gene>
    <name evidence="2" type="ORF">Anapl_16982</name>
</gene>
<dbReference type="AlphaFoldDB" id="R0KQN7"/>
<accession>R0KQN7</accession>
<evidence type="ECO:0000313" key="3">
    <source>
        <dbReference type="Proteomes" id="UP000296049"/>
    </source>
</evidence>
<dbReference type="Proteomes" id="UP000296049">
    <property type="component" value="Unassembled WGS sequence"/>
</dbReference>
<dbReference type="EMBL" id="KB744247">
    <property type="protein sequence ID" value="EOA95568.1"/>
    <property type="molecule type" value="Genomic_DNA"/>
</dbReference>
<sequence>MRRYHSVGFASRQHPLEATGLTQIPLPLQPLPPGFSTCSSQLTTPPLTRWNYKGGKPAANSPKPLRKGLRGKAEITRTRQITENRETTRSEEQNKARGWFITVQQDAGCKDGAPSIWISTKALRSHQHSIRPMACLEQTALRSPRGAAPASPRGLPAVDSPGEALRPGSPGRAAHKLPRGPASTFAFCESKNYRG</sequence>
<name>R0KQN7_ANAPL</name>
<evidence type="ECO:0000313" key="2">
    <source>
        <dbReference type="EMBL" id="EOA95568.1"/>
    </source>
</evidence>